<keyword evidence="3" id="KW-1185">Reference proteome</keyword>
<evidence type="ECO:0000313" key="2">
    <source>
        <dbReference type="EMBL" id="BFF92985.1"/>
    </source>
</evidence>
<evidence type="ECO:0000256" key="1">
    <source>
        <dbReference type="SAM" id="SignalP"/>
    </source>
</evidence>
<dbReference type="Proteomes" id="UP001500889">
    <property type="component" value="Chromosome O"/>
</dbReference>
<gene>
    <name evidence="2" type="ORF">DMAD_10923</name>
</gene>
<accession>A0AAU9FBF4</accession>
<dbReference type="EMBL" id="AP029263">
    <property type="protein sequence ID" value="BFF92985.1"/>
    <property type="molecule type" value="Genomic_DNA"/>
</dbReference>
<reference evidence="2 3" key="1">
    <citation type="submission" date="2024-02" db="EMBL/GenBank/DDBJ databases">
        <title>A chromosome-level genome assembly of Drosophila madeirensis, a fruit fly species endemic to Madeira island.</title>
        <authorList>
            <person name="Tomihara K."/>
            <person name="Llopart A."/>
            <person name="Yamamoto D."/>
        </authorList>
    </citation>
    <scope>NUCLEOTIDE SEQUENCE [LARGE SCALE GENOMIC DNA]</scope>
    <source>
        <strain evidence="2 3">RF1</strain>
    </source>
</reference>
<name>A0AAU9FBF4_DROMD</name>
<keyword evidence="1" id="KW-0732">Signal</keyword>
<dbReference type="AlphaFoldDB" id="A0AAU9FBF4"/>
<feature type="chain" id="PRO_5043784503" description="Beta-defensin" evidence="1">
    <location>
        <begin position="24"/>
        <end position="67"/>
    </location>
</feature>
<feature type="signal peptide" evidence="1">
    <location>
        <begin position="1"/>
        <end position="23"/>
    </location>
</feature>
<organism evidence="2 3">
    <name type="scientific">Drosophila madeirensis</name>
    <name type="common">Fruit fly</name>
    <dbReference type="NCBI Taxonomy" id="30013"/>
    <lineage>
        <taxon>Eukaryota</taxon>
        <taxon>Metazoa</taxon>
        <taxon>Ecdysozoa</taxon>
        <taxon>Arthropoda</taxon>
        <taxon>Hexapoda</taxon>
        <taxon>Insecta</taxon>
        <taxon>Pterygota</taxon>
        <taxon>Neoptera</taxon>
        <taxon>Endopterygota</taxon>
        <taxon>Diptera</taxon>
        <taxon>Brachycera</taxon>
        <taxon>Muscomorpha</taxon>
        <taxon>Ephydroidea</taxon>
        <taxon>Drosophilidae</taxon>
        <taxon>Drosophila</taxon>
        <taxon>Sophophora</taxon>
    </lineage>
</organism>
<proteinExistence type="predicted"/>
<sequence>MFMTNELWRYFFLLMSIAASAIGKKLTFCDELGACKKSCFVVIDQARKCPADMLCCLHGNVPDTYVP</sequence>
<evidence type="ECO:0000313" key="3">
    <source>
        <dbReference type="Proteomes" id="UP001500889"/>
    </source>
</evidence>
<evidence type="ECO:0008006" key="4">
    <source>
        <dbReference type="Google" id="ProtNLM"/>
    </source>
</evidence>
<protein>
    <recommendedName>
        <fullName evidence="4">Beta-defensin</fullName>
    </recommendedName>
</protein>